<feature type="compositionally biased region" description="Basic and acidic residues" evidence="1">
    <location>
        <begin position="403"/>
        <end position="414"/>
    </location>
</feature>
<evidence type="ECO:0000256" key="1">
    <source>
        <dbReference type="SAM" id="MobiDB-lite"/>
    </source>
</evidence>
<dbReference type="Pfam" id="PF26191">
    <property type="entry name" value="RING-HC_RBR_RNF216"/>
    <property type="match status" value="1"/>
</dbReference>
<feature type="region of interest" description="Disordered" evidence="1">
    <location>
        <begin position="445"/>
        <end position="466"/>
    </location>
</feature>
<comment type="caution">
    <text evidence="3">The sequence shown here is derived from an EMBL/GenBank/DDBJ whole genome shotgun (WGS) entry which is preliminary data.</text>
</comment>
<feature type="domain" description="E3 ubiquitin-protein ligase RNF216 RING finger HC subclass" evidence="2">
    <location>
        <begin position="244"/>
        <end position="282"/>
    </location>
</feature>
<dbReference type="CDD" id="cd16630">
    <property type="entry name" value="RING-HC_RBR_RNF216"/>
    <property type="match status" value="1"/>
</dbReference>
<keyword evidence="4" id="KW-1185">Reference proteome</keyword>
<feature type="region of interest" description="Disordered" evidence="1">
    <location>
        <begin position="95"/>
        <end position="116"/>
    </location>
</feature>
<dbReference type="Proteomes" id="UP000613580">
    <property type="component" value="Unassembled WGS sequence"/>
</dbReference>
<evidence type="ECO:0000259" key="2">
    <source>
        <dbReference type="Pfam" id="PF26191"/>
    </source>
</evidence>
<evidence type="ECO:0000313" key="3">
    <source>
        <dbReference type="EMBL" id="KAF7323061.1"/>
    </source>
</evidence>
<gene>
    <name evidence="3" type="ORF">HMN09_00086100</name>
</gene>
<protein>
    <recommendedName>
        <fullName evidence="2">E3 ubiquitin-protein ligase RNF216 RING finger HC subclass domain-containing protein</fullName>
    </recommendedName>
</protein>
<accession>A0A8H6TTJ4</accession>
<feature type="region of interest" description="Disordered" evidence="1">
    <location>
        <begin position="372"/>
        <end position="414"/>
    </location>
</feature>
<proteinExistence type="predicted"/>
<dbReference type="InterPro" id="IPR013083">
    <property type="entry name" value="Znf_RING/FYVE/PHD"/>
</dbReference>
<name>A0A8H6TTJ4_MYCCL</name>
<evidence type="ECO:0000313" key="4">
    <source>
        <dbReference type="Proteomes" id="UP000613580"/>
    </source>
</evidence>
<organism evidence="3 4">
    <name type="scientific">Mycena chlorophos</name>
    <name type="common">Agaric fungus</name>
    <name type="synonym">Agaricus chlorophos</name>
    <dbReference type="NCBI Taxonomy" id="658473"/>
    <lineage>
        <taxon>Eukaryota</taxon>
        <taxon>Fungi</taxon>
        <taxon>Dikarya</taxon>
        <taxon>Basidiomycota</taxon>
        <taxon>Agaricomycotina</taxon>
        <taxon>Agaricomycetes</taxon>
        <taxon>Agaricomycetidae</taxon>
        <taxon>Agaricales</taxon>
        <taxon>Marasmiineae</taxon>
        <taxon>Mycenaceae</taxon>
        <taxon>Mycena</taxon>
    </lineage>
</organism>
<feature type="region of interest" description="Disordered" evidence="1">
    <location>
        <begin position="1"/>
        <end position="41"/>
    </location>
</feature>
<dbReference type="Gene3D" id="3.30.40.10">
    <property type="entry name" value="Zinc/RING finger domain, C3HC4 (zinc finger)"/>
    <property type="match status" value="1"/>
</dbReference>
<reference evidence="3" key="1">
    <citation type="submission" date="2020-05" db="EMBL/GenBank/DDBJ databases">
        <title>Mycena genomes resolve the evolution of fungal bioluminescence.</title>
        <authorList>
            <person name="Tsai I.J."/>
        </authorList>
    </citation>
    <scope>NUCLEOTIDE SEQUENCE</scope>
    <source>
        <strain evidence="3">110903Hualien_Pintung</strain>
    </source>
</reference>
<dbReference type="InterPro" id="IPR047544">
    <property type="entry name" value="RING-HC_RBR_RNF216"/>
</dbReference>
<feature type="compositionally biased region" description="Polar residues" evidence="1">
    <location>
        <begin position="379"/>
        <end position="391"/>
    </location>
</feature>
<dbReference type="AlphaFoldDB" id="A0A8H6TTJ4"/>
<sequence length="743" mass="83030">MRGHVIDISDSDDEAILVDSSPPRKKPRNEQNAPPRNKSPVDALSGFVAQILEVVPDVDPDHLNQLVRDQTTRSADNVVEVVIHTLFENPYPKVDRKGKRKRVEEHEDDAGVDARHRPKAKVDFSSADRPFKGGPHYAQLCIDQLMTDFPLIPKPYIRQILLKHHSLYAPTFIYLQNESHGEVLPYTLKTIPSQPHKGKGKGRALHDGEFTKERSWIVTWTEDHKAGPSKLQEAEAEECQDGVECGCCFTDYSFEKMIQCPDAHLFCGPCMLQYAETLLGSHDIKIICMDQSGCKLLFPMEQLKRFLTPKLLELYERVKAQRRTDFMPSTERPPPITPGTALENLLATYTQDQINASLAQEKHAGLRQKLAPRAPPANNVPSASNSGTNPAETVAPNNKKGKKQADNDAPKEDQRILPDTRLKRIHHHAAIPVSPAIYFEALSTRPTIPPPQTATGRKSKAKSGNTDVQRVFSEDRDIGYAMAGLARLKAKEGPEHEQLAWRNATELHFHGKEPLVNGNATLLGHIQSYKALAATQNGEKKCKKTLSLISTTEHQQAANNLAAHILTAIAGVDGALDWDALGEDIPHIYAKMYRDEKYSCDEELKHLKGAKLTEKVVQNHSKDFNNFKAAHRRNHLTPWKKLHRLYFKLGPIVFFYLYLNKINLTDKTSSSSLPKLLDALEANGGIPAAGEEANKTTVGHRYTSTFYAATGIARALHPELAAVLVDFVTRRKNQPQENLDHVD</sequence>
<dbReference type="SUPFAM" id="SSF57850">
    <property type="entry name" value="RING/U-box"/>
    <property type="match status" value="1"/>
</dbReference>
<dbReference type="OrthoDB" id="10009520at2759"/>
<dbReference type="EMBL" id="JACAZE010000001">
    <property type="protein sequence ID" value="KAF7323061.1"/>
    <property type="molecule type" value="Genomic_DNA"/>
</dbReference>